<dbReference type="NCBIfam" id="NF009566">
    <property type="entry name" value="PRK13020.1"/>
    <property type="match status" value="1"/>
</dbReference>
<dbReference type="EC" id="2.5.1.9" evidence="4 9"/>
<keyword evidence="7" id="KW-0808">Transferase</keyword>
<dbReference type="EMBL" id="QGTJ01000007">
    <property type="protein sequence ID" value="PWV60602.1"/>
    <property type="molecule type" value="Genomic_DNA"/>
</dbReference>
<accession>A0A317MU56</accession>
<evidence type="ECO:0000313" key="12">
    <source>
        <dbReference type="EMBL" id="PWV60602.1"/>
    </source>
</evidence>
<organism evidence="12 13">
    <name type="scientific">Plasticicumulans acidivorans</name>
    <dbReference type="NCBI Taxonomy" id="886464"/>
    <lineage>
        <taxon>Bacteria</taxon>
        <taxon>Pseudomonadati</taxon>
        <taxon>Pseudomonadota</taxon>
        <taxon>Gammaproteobacteria</taxon>
        <taxon>Candidatus Competibacteraceae</taxon>
        <taxon>Plasticicumulans</taxon>
    </lineage>
</organism>
<dbReference type="FunFam" id="2.40.30.20:FF:000003">
    <property type="entry name" value="Riboflavin synthase, alpha subunit"/>
    <property type="match status" value="1"/>
</dbReference>
<keyword evidence="13" id="KW-1185">Reference proteome</keyword>
<dbReference type="PANTHER" id="PTHR21098:SF0">
    <property type="entry name" value="RIBOFLAVIN SYNTHASE"/>
    <property type="match status" value="1"/>
</dbReference>
<evidence type="ECO:0000256" key="5">
    <source>
        <dbReference type="ARBA" id="ARBA00013950"/>
    </source>
</evidence>
<keyword evidence="6" id="KW-0686">Riboflavin biosynthesis</keyword>
<evidence type="ECO:0000256" key="7">
    <source>
        <dbReference type="ARBA" id="ARBA00022679"/>
    </source>
</evidence>
<reference evidence="12 13" key="1">
    <citation type="submission" date="2018-05" db="EMBL/GenBank/DDBJ databases">
        <title>Genomic Encyclopedia of Type Strains, Phase IV (KMG-IV): sequencing the most valuable type-strain genomes for metagenomic binning, comparative biology and taxonomic classification.</title>
        <authorList>
            <person name="Goeker M."/>
        </authorList>
    </citation>
    <scope>NUCLEOTIDE SEQUENCE [LARGE SCALE GENOMIC DNA]</scope>
    <source>
        <strain evidence="12 13">DSM 23606</strain>
    </source>
</reference>
<dbReference type="InterPro" id="IPR023366">
    <property type="entry name" value="ATP_synth_asu-like_sf"/>
</dbReference>
<protein>
    <recommendedName>
        <fullName evidence="5 9">Riboflavin synthase</fullName>
        <ecNumber evidence="4 9">2.5.1.9</ecNumber>
    </recommendedName>
</protein>
<dbReference type="RefSeq" id="WP_110019081.1">
    <property type="nucleotide sequence ID" value="NZ_QGTJ01000007.1"/>
</dbReference>
<feature type="repeat" description="Lumazine-binding" evidence="10">
    <location>
        <begin position="98"/>
        <end position="195"/>
    </location>
</feature>
<keyword evidence="8" id="KW-0677">Repeat</keyword>
<dbReference type="GO" id="GO:0004746">
    <property type="term" value="F:riboflavin synthase activity"/>
    <property type="evidence" value="ECO:0007669"/>
    <property type="project" value="UniProtKB-UniRule"/>
</dbReference>
<evidence type="ECO:0000256" key="4">
    <source>
        <dbReference type="ARBA" id="ARBA00012827"/>
    </source>
</evidence>
<evidence type="ECO:0000256" key="2">
    <source>
        <dbReference type="ARBA" id="ARBA00002803"/>
    </source>
</evidence>
<evidence type="ECO:0000256" key="9">
    <source>
        <dbReference type="NCBIfam" id="TIGR00187"/>
    </source>
</evidence>
<dbReference type="Gene3D" id="2.40.30.20">
    <property type="match status" value="2"/>
</dbReference>
<comment type="caution">
    <text evidence="12">The sequence shown here is derived from an EMBL/GenBank/DDBJ whole genome shotgun (WGS) entry which is preliminary data.</text>
</comment>
<dbReference type="PIRSF" id="PIRSF000498">
    <property type="entry name" value="Riboflavin_syn_A"/>
    <property type="match status" value="1"/>
</dbReference>
<dbReference type="CDD" id="cd00402">
    <property type="entry name" value="Riboflavin_synthase_like"/>
    <property type="match status" value="1"/>
</dbReference>
<evidence type="ECO:0000256" key="8">
    <source>
        <dbReference type="ARBA" id="ARBA00022737"/>
    </source>
</evidence>
<dbReference type="InterPro" id="IPR017938">
    <property type="entry name" value="Riboflavin_synthase-like_b-brl"/>
</dbReference>
<evidence type="ECO:0000313" key="13">
    <source>
        <dbReference type="Proteomes" id="UP000246569"/>
    </source>
</evidence>
<dbReference type="Pfam" id="PF00677">
    <property type="entry name" value="Lum_binding"/>
    <property type="match status" value="2"/>
</dbReference>
<dbReference type="OrthoDB" id="9788537at2"/>
<feature type="domain" description="Lumazine-binding" evidence="11">
    <location>
        <begin position="1"/>
        <end position="97"/>
    </location>
</feature>
<proteinExistence type="predicted"/>
<dbReference type="Proteomes" id="UP000246569">
    <property type="component" value="Unassembled WGS sequence"/>
</dbReference>
<evidence type="ECO:0000256" key="3">
    <source>
        <dbReference type="ARBA" id="ARBA00004887"/>
    </source>
</evidence>
<dbReference type="PANTHER" id="PTHR21098">
    <property type="entry name" value="RIBOFLAVIN SYNTHASE ALPHA CHAIN"/>
    <property type="match status" value="1"/>
</dbReference>
<evidence type="ECO:0000256" key="10">
    <source>
        <dbReference type="PROSITE-ProRule" id="PRU00524"/>
    </source>
</evidence>
<evidence type="ECO:0000259" key="11">
    <source>
        <dbReference type="PROSITE" id="PS51177"/>
    </source>
</evidence>
<name>A0A317MU56_9GAMM</name>
<dbReference type="InterPro" id="IPR026017">
    <property type="entry name" value="Lumazine-bd_dom"/>
</dbReference>
<sequence>MFTGIVQAAVPVVGIVRKPQLITLTLSLPEPLRGGLAIGASIAVNGTCLTVTGFENDRVGFDVMMESLRLTNLGRLDVGSLVNVERAAHYGAEVGGHVLSGHVHGIAEIVAIERPDADNCVVRFRVPAPLVKYIMDKGYVALNGCSLTICDVQDGEFSVYLIPETLRVTVFGHSQVGDQVNLEVDSQTQAIVDTVERVLAARGY</sequence>
<comment type="catalytic activity">
    <reaction evidence="1">
        <text>2 6,7-dimethyl-8-(1-D-ribityl)lumazine + H(+) = 5-amino-6-(D-ribitylamino)uracil + riboflavin</text>
        <dbReference type="Rhea" id="RHEA:20772"/>
        <dbReference type="ChEBI" id="CHEBI:15378"/>
        <dbReference type="ChEBI" id="CHEBI:15934"/>
        <dbReference type="ChEBI" id="CHEBI:57986"/>
        <dbReference type="ChEBI" id="CHEBI:58201"/>
        <dbReference type="EC" id="2.5.1.9"/>
    </reaction>
</comment>
<dbReference type="GO" id="GO:0009231">
    <property type="term" value="P:riboflavin biosynthetic process"/>
    <property type="evidence" value="ECO:0007669"/>
    <property type="project" value="UniProtKB-KW"/>
</dbReference>
<evidence type="ECO:0000256" key="6">
    <source>
        <dbReference type="ARBA" id="ARBA00022619"/>
    </source>
</evidence>
<feature type="repeat" description="Lumazine-binding" evidence="10">
    <location>
        <begin position="1"/>
        <end position="97"/>
    </location>
</feature>
<comment type="pathway">
    <text evidence="3">Cofactor biosynthesis; riboflavin biosynthesis; riboflavin from 2-hydroxy-3-oxobutyl phosphate and 5-amino-6-(D-ribitylamino)uracil: step 2/2.</text>
</comment>
<comment type="function">
    <text evidence="2">Catalyzes the dismutation of two molecules of 6,7-dimethyl-8-ribityllumazine, resulting in the formation of riboflavin and 5-amino-6-(D-ribitylamino)uracil.</text>
</comment>
<feature type="domain" description="Lumazine-binding" evidence="11">
    <location>
        <begin position="98"/>
        <end position="195"/>
    </location>
</feature>
<evidence type="ECO:0000256" key="1">
    <source>
        <dbReference type="ARBA" id="ARBA00000968"/>
    </source>
</evidence>
<dbReference type="NCBIfam" id="TIGR00187">
    <property type="entry name" value="ribE"/>
    <property type="match status" value="1"/>
</dbReference>
<dbReference type="AlphaFoldDB" id="A0A317MU56"/>
<gene>
    <name evidence="12" type="ORF">C7443_107177</name>
</gene>
<dbReference type="NCBIfam" id="NF006767">
    <property type="entry name" value="PRK09289.1"/>
    <property type="match status" value="1"/>
</dbReference>
<dbReference type="InterPro" id="IPR001783">
    <property type="entry name" value="Lumazine-bd"/>
</dbReference>
<dbReference type="PROSITE" id="PS51177">
    <property type="entry name" value="LUMAZINE_BIND"/>
    <property type="match status" value="2"/>
</dbReference>
<dbReference type="SUPFAM" id="SSF63380">
    <property type="entry name" value="Riboflavin synthase domain-like"/>
    <property type="match status" value="2"/>
</dbReference>